<organism evidence="2 3">
    <name type="scientific">Gymnopus androsaceus JB14</name>
    <dbReference type="NCBI Taxonomy" id="1447944"/>
    <lineage>
        <taxon>Eukaryota</taxon>
        <taxon>Fungi</taxon>
        <taxon>Dikarya</taxon>
        <taxon>Basidiomycota</taxon>
        <taxon>Agaricomycotina</taxon>
        <taxon>Agaricomycetes</taxon>
        <taxon>Agaricomycetidae</taxon>
        <taxon>Agaricales</taxon>
        <taxon>Marasmiineae</taxon>
        <taxon>Omphalotaceae</taxon>
        <taxon>Gymnopus</taxon>
    </lineage>
</organism>
<evidence type="ECO:0000313" key="2">
    <source>
        <dbReference type="EMBL" id="KAE9400991.1"/>
    </source>
</evidence>
<gene>
    <name evidence="2" type="ORF">BT96DRAFT_620794</name>
</gene>
<name>A0A6A4HT86_9AGAR</name>
<proteinExistence type="predicted"/>
<dbReference type="AlphaFoldDB" id="A0A6A4HT86"/>
<dbReference type="OrthoDB" id="3176940at2759"/>
<evidence type="ECO:0000259" key="1">
    <source>
        <dbReference type="Pfam" id="PF20411"/>
    </source>
</evidence>
<feature type="domain" description="DUF6697" evidence="1">
    <location>
        <begin position="32"/>
        <end position="107"/>
    </location>
</feature>
<accession>A0A6A4HT86</accession>
<dbReference type="Proteomes" id="UP000799118">
    <property type="component" value="Unassembled WGS sequence"/>
</dbReference>
<dbReference type="EMBL" id="ML769451">
    <property type="protein sequence ID" value="KAE9400991.1"/>
    <property type="molecule type" value="Genomic_DNA"/>
</dbReference>
<reference evidence="2" key="1">
    <citation type="journal article" date="2019" name="Environ. Microbiol.">
        <title>Fungal ecological strategies reflected in gene transcription - a case study of two litter decomposers.</title>
        <authorList>
            <person name="Barbi F."/>
            <person name="Kohler A."/>
            <person name="Barry K."/>
            <person name="Baskaran P."/>
            <person name="Daum C."/>
            <person name="Fauchery L."/>
            <person name="Ihrmark K."/>
            <person name="Kuo A."/>
            <person name="LaButti K."/>
            <person name="Lipzen A."/>
            <person name="Morin E."/>
            <person name="Grigoriev I.V."/>
            <person name="Henrissat B."/>
            <person name="Lindahl B."/>
            <person name="Martin F."/>
        </authorList>
    </citation>
    <scope>NUCLEOTIDE SEQUENCE</scope>
    <source>
        <strain evidence="2">JB14</strain>
    </source>
</reference>
<keyword evidence="3" id="KW-1185">Reference proteome</keyword>
<sequence length="109" mass="12172">MELDAVTIRKRIDKIGCPAINVTLPKDVWSQTVSRQFLSITYGGSPQDVFPTISPANVARHKRENSMLFSLLLHPDAPQIPGTPGVWYDSCGFSEEDQSDKVYHCFCSN</sequence>
<dbReference type="Pfam" id="PF20411">
    <property type="entry name" value="DUF6697"/>
    <property type="match status" value="1"/>
</dbReference>
<dbReference type="InterPro" id="IPR046520">
    <property type="entry name" value="DUF6697"/>
</dbReference>
<protein>
    <recommendedName>
        <fullName evidence="1">DUF6697 domain-containing protein</fullName>
    </recommendedName>
</protein>
<evidence type="ECO:0000313" key="3">
    <source>
        <dbReference type="Proteomes" id="UP000799118"/>
    </source>
</evidence>